<dbReference type="PANTHER" id="PTHR14119:SF3">
    <property type="entry name" value="ISOCHORISMATASE DOMAIN-CONTAINING PROTEIN 2"/>
    <property type="match status" value="1"/>
</dbReference>
<dbReference type="InterPro" id="IPR036380">
    <property type="entry name" value="Isochorismatase-like_sf"/>
</dbReference>
<sequence>MVSVKMLSRLGHLHPSSTKLFICDIQGAFKEKAVAMNSVIGVSKLMISVAKTLDIPVIVTEQYPRGLGKTVPEIDISGAKLFEKTLFSMAIPPVIEELKDTKSVVLCGLESHVCVLQTTLDLLERGIDVHVLMDGTSSMRQYNRLAAFQRLRASGAVVTTSESVIFQLVKDASHPKFKEISNLVKSFSALQLNPELPESL</sequence>
<feature type="domain" description="Isochorismatase-like" evidence="2">
    <location>
        <begin position="20"/>
        <end position="162"/>
    </location>
</feature>
<protein>
    <recommendedName>
        <fullName evidence="2">Isochorismatase-like domain-containing protein</fullName>
    </recommendedName>
</protein>
<accession>A0A6B2LJ63</accession>
<comment type="similarity">
    <text evidence="1">Belongs to the isochorismatase family.</text>
</comment>
<dbReference type="SUPFAM" id="SSF52499">
    <property type="entry name" value="Isochorismatase-like hydrolases"/>
    <property type="match status" value="1"/>
</dbReference>
<evidence type="ECO:0000256" key="1">
    <source>
        <dbReference type="ARBA" id="ARBA00006336"/>
    </source>
</evidence>
<dbReference type="EMBL" id="GIBP01008066">
    <property type="protein sequence ID" value="NDV37035.1"/>
    <property type="molecule type" value="Transcribed_RNA"/>
</dbReference>
<dbReference type="InterPro" id="IPR000868">
    <property type="entry name" value="Isochorismatase-like_dom"/>
</dbReference>
<dbReference type="PANTHER" id="PTHR14119">
    <property type="entry name" value="HYDROLASE"/>
    <property type="match status" value="1"/>
</dbReference>
<name>A0A6B2LJ63_9EUKA</name>
<dbReference type="InterPro" id="IPR050993">
    <property type="entry name" value="Isochorismatase_domain"/>
</dbReference>
<organism evidence="3">
    <name type="scientific">Arcella intermedia</name>
    <dbReference type="NCBI Taxonomy" id="1963864"/>
    <lineage>
        <taxon>Eukaryota</taxon>
        <taxon>Amoebozoa</taxon>
        <taxon>Tubulinea</taxon>
        <taxon>Elardia</taxon>
        <taxon>Arcellinida</taxon>
        <taxon>Sphaerothecina</taxon>
        <taxon>Arcellidae</taxon>
        <taxon>Arcella</taxon>
    </lineage>
</organism>
<evidence type="ECO:0000313" key="3">
    <source>
        <dbReference type="EMBL" id="NDV37035.1"/>
    </source>
</evidence>
<dbReference type="AlphaFoldDB" id="A0A6B2LJ63"/>
<evidence type="ECO:0000259" key="2">
    <source>
        <dbReference type="Pfam" id="PF00857"/>
    </source>
</evidence>
<reference evidence="3" key="1">
    <citation type="journal article" date="2020" name="J. Eukaryot. Microbiol.">
        <title>De novo Sequencing, Assembly and Annotation of the Transcriptome for the Free-Living Testate Amoeba Arcella intermedia.</title>
        <authorList>
            <person name="Ribeiro G.M."/>
            <person name="Porfirio-Sousa A.L."/>
            <person name="Maurer-Alcala X.X."/>
            <person name="Katz L.A."/>
            <person name="Lahr D.J.G."/>
        </authorList>
    </citation>
    <scope>NUCLEOTIDE SEQUENCE</scope>
</reference>
<dbReference type="Pfam" id="PF00857">
    <property type="entry name" value="Isochorismatase"/>
    <property type="match status" value="1"/>
</dbReference>
<proteinExistence type="inferred from homology"/>
<dbReference type="Gene3D" id="3.40.50.850">
    <property type="entry name" value="Isochorismatase-like"/>
    <property type="match status" value="1"/>
</dbReference>
<dbReference type="FunFam" id="3.40.50.850:FF:000001">
    <property type="entry name" value="Isochorismatase domain-containing protein 1"/>
    <property type="match status" value="1"/>
</dbReference>